<evidence type="ECO:0000256" key="6">
    <source>
        <dbReference type="ARBA" id="ARBA00038095"/>
    </source>
</evidence>
<evidence type="ECO:0000256" key="2">
    <source>
        <dbReference type="ARBA" id="ARBA00022516"/>
    </source>
</evidence>
<keyword evidence="2" id="KW-0444">Lipid biosynthesis</keyword>
<comment type="caution">
    <text evidence="11">The sequence shown here is derived from an EMBL/GenBank/DDBJ whole genome shotgun (WGS) entry which is preliminary data.</text>
</comment>
<accession>A0A3A8GEL2</accession>
<dbReference type="AlphaFoldDB" id="A0A3A8GEL2"/>
<sequence length="259" mass="30583">MLDKLNQYRQNFALPFYKKNHKATSYSFEWVEDLAGLQQVQQFRAMQFGAQFNLHFANGLDQDLYDFNCEHAVLRDKVTQEIVAYTRIKRLQGYELVTKSYSQHEFDIASQLGHLEHIVEIGRTCVHPRYRSGKALSVLWLNLLPKVLWEMKAKYVIGCVSVRLKGNEAQAYYTHQFIKNLKQGTNSIRAQQSYEPAYPQYSFKQDERIPKLFDVYLKMQATLSQQAYYDQEFNCVDYFVFLEVAKMAKNFIFQQKITQ</sequence>
<evidence type="ECO:0000256" key="5">
    <source>
        <dbReference type="ARBA" id="ARBA00023315"/>
    </source>
</evidence>
<dbReference type="Proteomes" id="UP000281084">
    <property type="component" value="Unassembled WGS sequence"/>
</dbReference>
<reference evidence="11 12" key="1">
    <citation type="submission" date="2018-09" db="EMBL/GenBank/DDBJ databases">
        <title>The draft genome of Acinetobacter spp. strains.</title>
        <authorList>
            <person name="Qin J."/>
            <person name="Feng Y."/>
            <person name="Zong Z."/>
        </authorList>
    </citation>
    <scope>NUCLEOTIDE SEQUENCE [LARGE SCALE GENOMIC DNA]</scope>
    <source>
        <strain evidence="11 12">WCHAc060002</strain>
    </source>
</reference>
<comment type="pathway">
    <text evidence="1">Lipid metabolism.</text>
</comment>
<evidence type="ECO:0000313" key="12">
    <source>
        <dbReference type="Proteomes" id="UP000281084"/>
    </source>
</evidence>
<organism evidence="11 12">
    <name type="scientific">Acinetobacter cumulans</name>
    <dbReference type="NCBI Taxonomy" id="2136182"/>
    <lineage>
        <taxon>Bacteria</taxon>
        <taxon>Pseudomonadati</taxon>
        <taxon>Pseudomonadota</taxon>
        <taxon>Gammaproteobacteria</taxon>
        <taxon>Moraxellales</taxon>
        <taxon>Moraxellaceae</taxon>
        <taxon>Acinetobacter</taxon>
    </lineage>
</organism>
<evidence type="ECO:0000313" key="11">
    <source>
        <dbReference type="EMBL" id="RKG52231.1"/>
    </source>
</evidence>
<dbReference type="PANTHER" id="PTHR37323:SF1">
    <property type="entry name" value="L-ORNITHINE N(ALPHA)-ACYLTRANSFERASE"/>
    <property type="match status" value="1"/>
</dbReference>
<dbReference type="RefSeq" id="WP_120367656.1">
    <property type="nucleotide sequence ID" value="NZ_RAXZ01000012.1"/>
</dbReference>
<dbReference type="EC" id="2.3.2.30" evidence="7"/>
<keyword evidence="3 11" id="KW-0808">Transferase</keyword>
<evidence type="ECO:0000256" key="1">
    <source>
        <dbReference type="ARBA" id="ARBA00005189"/>
    </source>
</evidence>
<dbReference type="InterPro" id="IPR052351">
    <property type="entry name" value="Ornithine_N-alpha-AT"/>
</dbReference>
<dbReference type="Pfam" id="PF13444">
    <property type="entry name" value="Acetyltransf_5"/>
    <property type="match status" value="1"/>
</dbReference>
<comment type="similarity">
    <text evidence="6">Belongs to the acetyltransferase family. OlsB subfamily.</text>
</comment>
<dbReference type="InterPro" id="IPR016181">
    <property type="entry name" value="Acyl_CoA_acyltransferase"/>
</dbReference>
<comment type="catalytic activity">
    <reaction evidence="10">
        <text>a (3R)-hydroxyacyl-[ACP] + L-ornithine = a lyso-ornithine lipid + holo-[ACP] + H(+)</text>
        <dbReference type="Rhea" id="RHEA:20633"/>
        <dbReference type="Rhea" id="RHEA-COMP:9685"/>
        <dbReference type="Rhea" id="RHEA-COMP:9945"/>
        <dbReference type="ChEBI" id="CHEBI:15378"/>
        <dbReference type="ChEBI" id="CHEBI:46911"/>
        <dbReference type="ChEBI" id="CHEBI:64479"/>
        <dbReference type="ChEBI" id="CHEBI:78827"/>
        <dbReference type="ChEBI" id="CHEBI:138482"/>
        <dbReference type="EC" id="2.3.2.30"/>
    </reaction>
    <physiologicalReaction direction="left-to-right" evidence="10">
        <dbReference type="Rhea" id="RHEA:20634"/>
    </physiologicalReaction>
</comment>
<proteinExistence type="inferred from homology"/>
<evidence type="ECO:0000256" key="8">
    <source>
        <dbReference type="ARBA" id="ARBA00039866"/>
    </source>
</evidence>
<evidence type="ECO:0000256" key="4">
    <source>
        <dbReference type="ARBA" id="ARBA00023098"/>
    </source>
</evidence>
<evidence type="ECO:0000256" key="7">
    <source>
        <dbReference type="ARBA" id="ARBA00039058"/>
    </source>
</evidence>
<keyword evidence="5" id="KW-0012">Acyltransferase</keyword>
<comment type="function">
    <text evidence="9">Catalyzes the first step in the biosynthesis of ornithine lipids, which are phosphorus-free membrane lipids. Catalyzes the 3-hydroxyacyl-acyl carrier protein-dependent acylation of ornithine to form lyso-ornithine lipid (LOL).</text>
</comment>
<evidence type="ECO:0000256" key="3">
    <source>
        <dbReference type="ARBA" id="ARBA00022679"/>
    </source>
</evidence>
<dbReference type="SUPFAM" id="SSF55729">
    <property type="entry name" value="Acyl-CoA N-acyltransferases (Nat)"/>
    <property type="match status" value="1"/>
</dbReference>
<evidence type="ECO:0000256" key="9">
    <source>
        <dbReference type="ARBA" id="ARBA00045724"/>
    </source>
</evidence>
<dbReference type="PANTHER" id="PTHR37323">
    <property type="entry name" value="GCN5-RELATED N-ACETYLTRANSFERASE"/>
    <property type="match status" value="1"/>
</dbReference>
<dbReference type="GO" id="GO:0043810">
    <property type="term" value="F:ornithine-acyl [acyl carrier protein] N-acyltransferase activity"/>
    <property type="evidence" value="ECO:0007669"/>
    <property type="project" value="UniProtKB-EC"/>
</dbReference>
<dbReference type="GO" id="GO:0006629">
    <property type="term" value="P:lipid metabolic process"/>
    <property type="evidence" value="ECO:0007669"/>
    <property type="project" value="UniProtKB-KW"/>
</dbReference>
<dbReference type="Gene3D" id="3.40.630.30">
    <property type="match status" value="1"/>
</dbReference>
<name>A0A3A8GEL2_9GAMM</name>
<gene>
    <name evidence="11" type="ORF">D7V64_10215</name>
</gene>
<protein>
    <recommendedName>
        <fullName evidence="8">L-ornithine N(alpha)-acyltransferase</fullName>
        <ecNumber evidence="7">2.3.2.30</ecNumber>
    </recommendedName>
</protein>
<keyword evidence="4" id="KW-0443">Lipid metabolism</keyword>
<dbReference type="EMBL" id="RAXZ01000012">
    <property type="protein sequence ID" value="RKG52231.1"/>
    <property type="molecule type" value="Genomic_DNA"/>
</dbReference>
<evidence type="ECO:0000256" key="10">
    <source>
        <dbReference type="ARBA" id="ARBA00047785"/>
    </source>
</evidence>